<reference evidence="2 3" key="2">
    <citation type="submission" date="2017-02" db="EMBL/GenBank/DDBJ databases">
        <title>A genome survey and senescence transcriptome analysis in Lentinula edodes.</title>
        <authorList>
            <person name="Sakamoto Y."/>
            <person name="Nakade K."/>
            <person name="Sato S."/>
            <person name="Yoshida Y."/>
            <person name="Miyazaki K."/>
            <person name="Natsume S."/>
            <person name="Konno N."/>
        </authorList>
    </citation>
    <scope>NUCLEOTIDE SEQUENCE [LARGE SCALE GENOMIC DNA]</scope>
    <source>
        <strain evidence="2 3">NBRC 111202</strain>
    </source>
</reference>
<dbReference type="Pfam" id="PF23562">
    <property type="entry name" value="AMP-binding_C_3"/>
    <property type="match status" value="1"/>
</dbReference>
<proteinExistence type="predicted"/>
<evidence type="ECO:0000313" key="3">
    <source>
        <dbReference type="Proteomes" id="UP000188533"/>
    </source>
</evidence>
<dbReference type="SUPFAM" id="SSF56801">
    <property type="entry name" value="Acetyl-CoA synthetase-like"/>
    <property type="match status" value="1"/>
</dbReference>
<sequence length="522" mass="58276">MEISPPPSTFTEPPLGALCTIADLYNWNYTNNPEHPVFVFQDNNTQEVFITYRQFVPAAHRAGVQIATVLQIDVAAQKETYPVAAILSVADTVTSYTTLVGMLQLGLTAFPISPRFSTEVIAHMLKEAQVTKIFVSELWLYNRALDAVTALKARGSSHMIIKIHYLPQFADLYPNNASTSQFPQVIVWTVRMNMQHALSAVIGSRELFGSVIGCPAAEPFHGIGLLLLFWMPSAGITMGTFPPSTPSIIPTPDATFLALEKLRPPFALVSPRFLEEWVSDQRKINCLANMKGILFGGKPIRKMVGDTLASSGISLRNLYGSTESGHLTGVPSPHMGNDWEYFAFHKQCKMEFEPFGNKVFHAIVISNPNHIPPVINHVCNNRPAYATGDLLIPHPLRTGYWKFLEEQLCEHYMITSAVVFGQGRPHLGVILKLDGFESLQFHEDSVFNIIWEHINLVNKRNPTHCYLAKTMIMCMDDNIPFTYSLKGAPKRSLILQHYQSVIDGLYPSISVDNLYTARDAQV</sequence>
<dbReference type="EMBL" id="BDGU01000323">
    <property type="protein sequence ID" value="GAW06517.1"/>
    <property type="molecule type" value="Genomic_DNA"/>
</dbReference>
<feature type="domain" description="AMP-dependent synthetase/ligase" evidence="1">
    <location>
        <begin position="211"/>
        <end position="330"/>
    </location>
</feature>
<dbReference type="Gene3D" id="3.40.50.12780">
    <property type="entry name" value="N-terminal domain of ligase-like"/>
    <property type="match status" value="1"/>
</dbReference>
<organism evidence="2 3">
    <name type="scientific">Lentinula edodes</name>
    <name type="common">Shiitake mushroom</name>
    <name type="synonym">Lentinus edodes</name>
    <dbReference type="NCBI Taxonomy" id="5353"/>
    <lineage>
        <taxon>Eukaryota</taxon>
        <taxon>Fungi</taxon>
        <taxon>Dikarya</taxon>
        <taxon>Basidiomycota</taxon>
        <taxon>Agaricomycotina</taxon>
        <taxon>Agaricomycetes</taxon>
        <taxon>Agaricomycetidae</taxon>
        <taxon>Agaricales</taxon>
        <taxon>Marasmiineae</taxon>
        <taxon>Omphalotaceae</taxon>
        <taxon>Lentinula</taxon>
    </lineage>
</organism>
<dbReference type="STRING" id="5353.A0A1Q3EH16"/>
<keyword evidence="3" id="KW-1185">Reference proteome</keyword>
<evidence type="ECO:0000313" key="2">
    <source>
        <dbReference type="EMBL" id="GAW06517.1"/>
    </source>
</evidence>
<gene>
    <name evidence="2" type="ORF">LENED_008448</name>
</gene>
<accession>A0A1Q3EH16</accession>
<dbReference type="InterPro" id="IPR042099">
    <property type="entry name" value="ANL_N_sf"/>
</dbReference>
<name>A0A1Q3EH16_LENED</name>
<evidence type="ECO:0000259" key="1">
    <source>
        <dbReference type="Pfam" id="PF00501"/>
    </source>
</evidence>
<comment type="caution">
    <text evidence="2">The sequence shown here is derived from an EMBL/GenBank/DDBJ whole genome shotgun (WGS) entry which is preliminary data.</text>
</comment>
<dbReference type="InterPro" id="IPR000873">
    <property type="entry name" value="AMP-dep_synth/lig_dom"/>
</dbReference>
<dbReference type="AlphaFoldDB" id="A0A1Q3EH16"/>
<reference evidence="2 3" key="1">
    <citation type="submission" date="2016-08" db="EMBL/GenBank/DDBJ databases">
        <authorList>
            <consortium name="Lentinula edodes genome sequencing consortium"/>
            <person name="Sakamoto Y."/>
            <person name="Nakade K."/>
            <person name="Sato S."/>
            <person name="Yoshida Y."/>
            <person name="Miyazaki K."/>
            <person name="Natsume S."/>
            <person name="Konno N."/>
        </authorList>
    </citation>
    <scope>NUCLEOTIDE SEQUENCE [LARGE SCALE GENOMIC DNA]</scope>
    <source>
        <strain evidence="2 3">NBRC 111202</strain>
    </source>
</reference>
<dbReference type="Proteomes" id="UP000188533">
    <property type="component" value="Unassembled WGS sequence"/>
</dbReference>
<protein>
    <submittedName>
        <fullName evidence="2">Acetyl-synthetase-like protein</fullName>
    </submittedName>
</protein>
<dbReference type="Pfam" id="PF00501">
    <property type="entry name" value="AMP-binding"/>
    <property type="match status" value="1"/>
</dbReference>